<reference evidence="2 3" key="1">
    <citation type="journal article" date="2017" name="BMC Genomics">
        <title>Chromosome level assembly and secondary metabolite potential of the parasitic fungus Cordyceps militaris.</title>
        <authorList>
            <person name="Kramer G.J."/>
            <person name="Nodwell J.R."/>
        </authorList>
    </citation>
    <scope>NUCLEOTIDE SEQUENCE [LARGE SCALE GENOMIC DNA]</scope>
    <source>
        <strain evidence="2 3">ATCC 34164</strain>
    </source>
</reference>
<dbReference type="Proteomes" id="UP000323067">
    <property type="component" value="Chromosome vii"/>
</dbReference>
<feature type="compositionally biased region" description="Basic and acidic residues" evidence="1">
    <location>
        <begin position="92"/>
        <end position="108"/>
    </location>
</feature>
<evidence type="ECO:0000256" key="1">
    <source>
        <dbReference type="SAM" id="MobiDB-lite"/>
    </source>
</evidence>
<name>A0A2H4SIL6_CORMI</name>
<dbReference type="VEuPathDB" id="FungiDB:A9K55_007420"/>
<accession>A0A2H4SIL6</accession>
<dbReference type="EMBL" id="CP023324">
    <property type="protein sequence ID" value="ATY62944.1"/>
    <property type="molecule type" value="Genomic_DNA"/>
</dbReference>
<feature type="region of interest" description="Disordered" evidence="1">
    <location>
        <begin position="86"/>
        <end position="108"/>
    </location>
</feature>
<dbReference type="AlphaFoldDB" id="A0A2H4SIL6"/>
<sequence>MRCALESDAASADGTGRGGLQVPMQKQCKHATTAAILVDTTTALSLYELAVCSWEDAKYITACRYLFNSPYLHAYDTQQCRVLSTNGSDLPRLQDDKEQKPKGIDATP</sequence>
<dbReference type="VEuPathDB" id="FungiDB:CCM_07603"/>
<feature type="region of interest" description="Disordered" evidence="1">
    <location>
        <begin position="1"/>
        <end position="20"/>
    </location>
</feature>
<proteinExistence type="predicted"/>
<evidence type="ECO:0000313" key="3">
    <source>
        <dbReference type="Proteomes" id="UP000323067"/>
    </source>
</evidence>
<protein>
    <submittedName>
        <fullName evidence="2">Uncharacterized protein</fullName>
    </submittedName>
</protein>
<gene>
    <name evidence="2" type="ORF">A9K55_007420</name>
</gene>
<evidence type="ECO:0000313" key="2">
    <source>
        <dbReference type="EMBL" id="ATY62944.1"/>
    </source>
</evidence>
<organism evidence="2 3">
    <name type="scientific">Cordyceps militaris</name>
    <name type="common">Caterpillar fungus</name>
    <name type="synonym">Clavaria militaris</name>
    <dbReference type="NCBI Taxonomy" id="73501"/>
    <lineage>
        <taxon>Eukaryota</taxon>
        <taxon>Fungi</taxon>
        <taxon>Dikarya</taxon>
        <taxon>Ascomycota</taxon>
        <taxon>Pezizomycotina</taxon>
        <taxon>Sordariomycetes</taxon>
        <taxon>Hypocreomycetidae</taxon>
        <taxon>Hypocreales</taxon>
        <taxon>Cordycipitaceae</taxon>
        <taxon>Cordyceps</taxon>
    </lineage>
</organism>